<reference evidence="1 2" key="1">
    <citation type="submission" date="2019-10" db="EMBL/GenBank/DDBJ databases">
        <title>Alkaliphilus serpentinus sp. nov. and Alkaliphilus pronyensis sp. nov., two novel anaerobic alkaliphilic species isolated from the serpentinized-hosted hydrothermal field of the Prony Bay (New Caledonia).</title>
        <authorList>
            <person name="Postec A."/>
        </authorList>
    </citation>
    <scope>NUCLEOTIDE SEQUENCE [LARGE SCALE GENOMIC DNA]</scope>
    <source>
        <strain evidence="1 2">LacT</strain>
    </source>
</reference>
<dbReference type="OrthoDB" id="1957994at2"/>
<dbReference type="Proteomes" id="UP000465601">
    <property type="component" value="Unassembled WGS sequence"/>
</dbReference>
<gene>
    <name evidence="1" type="ORF">F8153_07510</name>
</gene>
<keyword evidence="2" id="KW-1185">Reference proteome</keyword>
<evidence type="ECO:0000313" key="2">
    <source>
        <dbReference type="Proteomes" id="UP000465601"/>
    </source>
</evidence>
<accession>A0A833ME44</accession>
<proteinExistence type="predicted"/>
<comment type="caution">
    <text evidence="1">The sequence shown here is derived from an EMBL/GenBank/DDBJ whole genome shotgun (WGS) entry which is preliminary data.</text>
</comment>
<protein>
    <submittedName>
        <fullName evidence="1">Uncharacterized protein</fullName>
    </submittedName>
</protein>
<name>A0A833ME44_9FIRM</name>
<evidence type="ECO:0000313" key="1">
    <source>
        <dbReference type="EMBL" id="KAB3530257.1"/>
    </source>
</evidence>
<dbReference type="EMBL" id="WBZB01000022">
    <property type="protein sequence ID" value="KAB3530257.1"/>
    <property type="molecule type" value="Genomic_DNA"/>
</dbReference>
<sequence length="69" mass="7801">MTTLQAVIRLKEIKETIENYKIPSDLLVNIQQEFLSLKSQLLSSSFAFEGVIGLIDEVEAKLNKAKIIH</sequence>
<dbReference type="RefSeq" id="WP_151865742.1">
    <property type="nucleotide sequence ID" value="NZ_WBZB01000022.1"/>
</dbReference>
<dbReference type="AlphaFoldDB" id="A0A833ME44"/>
<organism evidence="1 2">
    <name type="scientific">Alkaliphilus serpentinus</name>
    <dbReference type="NCBI Taxonomy" id="1482731"/>
    <lineage>
        <taxon>Bacteria</taxon>
        <taxon>Bacillati</taxon>
        <taxon>Bacillota</taxon>
        <taxon>Clostridia</taxon>
        <taxon>Peptostreptococcales</taxon>
        <taxon>Natronincolaceae</taxon>
        <taxon>Alkaliphilus</taxon>
    </lineage>
</organism>